<accession>A0A5J4W006</accession>
<dbReference type="Proteomes" id="UP000324800">
    <property type="component" value="Unassembled WGS sequence"/>
</dbReference>
<evidence type="ECO:0000256" key="1">
    <source>
        <dbReference type="SAM" id="MobiDB-lite"/>
    </source>
</evidence>
<feature type="region of interest" description="Disordered" evidence="1">
    <location>
        <begin position="43"/>
        <end position="83"/>
    </location>
</feature>
<feature type="compositionally biased region" description="Basic residues" evidence="1">
    <location>
        <begin position="65"/>
        <end position="81"/>
    </location>
</feature>
<organism evidence="2 3">
    <name type="scientific">Streblomastix strix</name>
    <dbReference type="NCBI Taxonomy" id="222440"/>
    <lineage>
        <taxon>Eukaryota</taxon>
        <taxon>Metamonada</taxon>
        <taxon>Preaxostyla</taxon>
        <taxon>Oxymonadida</taxon>
        <taxon>Streblomastigidae</taxon>
        <taxon>Streblomastix</taxon>
    </lineage>
</organism>
<proteinExistence type="predicted"/>
<feature type="non-terminal residue" evidence="2">
    <location>
        <position position="1"/>
    </location>
</feature>
<name>A0A5J4W006_9EUKA</name>
<dbReference type="AlphaFoldDB" id="A0A5J4W006"/>
<evidence type="ECO:0000313" key="2">
    <source>
        <dbReference type="EMBL" id="KAA6388247.1"/>
    </source>
</evidence>
<reference evidence="2 3" key="1">
    <citation type="submission" date="2019-03" db="EMBL/GenBank/DDBJ databases">
        <title>Single cell metagenomics reveals metabolic interactions within the superorganism composed of flagellate Streblomastix strix and complex community of Bacteroidetes bacteria on its surface.</title>
        <authorList>
            <person name="Treitli S.C."/>
            <person name="Kolisko M."/>
            <person name="Husnik F."/>
            <person name="Keeling P."/>
            <person name="Hampl V."/>
        </authorList>
    </citation>
    <scope>NUCLEOTIDE SEQUENCE [LARGE SCALE GENOMIC DNA]</scope>
    <source>
        <strain evidence="2">ST1C</strain>
    </source>
</reference>
<protein>
    <submittedName>
        <fullName evidence="2">Uncharacterized protein</fullName>
    </submittedName>
</protein>
<evidence type="ECO:0000313" key="3">
    <source>
        <dbReference type="Proteomes" id="UP000324800"/>
    </source>
</evidence>
<sequence>GIGLSISLFVLNNRPGYSTYSENLKKDSRSNKQVEYPGRLFSTKRDIDSPMPSVGDNTNSGLVRNRGKQTRRQIRGNRRGRGSGGMIQCIFETLE</sequence>
<comment type="caution">
    <text evidence="2">The sequence shown here is derived from an EMBL/GenBank/DDBJ whole genome shotgun (WGS) entry which is preliminary data.</text>
</comment>
<gene>
    <name evidence="2" type="ORF">EZS28_016222</name>
</gene>
<dbReference type="EMBL" id="SNRW01004060">
    <property type="protein sequence ID" value="KAA6388247.1"/>
    <property type="molecule type" value="Genomic_DNA"/>
</dbReference>